<feature type="domain" description="Helitron helicase-like" evidence="1">
    <location>
        <begin position="225"/>
        <end position="284"/>
    </location>
</feature>
<evidence type="ECO:0000313" key="2">
    <source>
        <dbReference type="EMBL" id="WVZ75453.1"/>
    </source>
</evidence>
<dbReference type="PANTHER" id="PTHR45786">
    <property type="entry name" value="DNA BINDING PROTEIN-LIKE"/>
    <property type="match status" value="1"/>
</dbReference>
<dbReference type="AlphaFoldDB" id="A0AAQ3TLQ3"/>
<reference evidence="2 3" key="1">
    <citation type="submission" date="2024-02" db="EMBL/GenBank/DDBJ databases">
        <title>High-quality chromosome-scale genome assembly of Pensacola bahiagrass (Paspalum notatum Flugge var. saurae).</title>
        <authorList>
            <person name="Vega J.M."/>
            <person name="Podio M."/>
            <person name="Orjuela J."/>
            <person name="Siena L.A."/>
            <person name="Pessino S.C."/>
            <person name="Combes M.C."/>
            <person name="Mariac C."/>
            <person name="Albertini E."/>
            <person name="Pupilli F."/>
            <person name="Ortiz J.P.A."/>
            <person name="Leblanc O."/>
        </authorList>
    </citation>
    <scope>NUCLEOTIDE SEQUENCE [LARGE SCALE GENOMIC DNA]</scope>
    <source>
        <strain evidence="2">R1</strain>
        <tissue evidence="2">Leaf</tissue>
    </source>
</reference>
<feature type="non-terminal residue" evidence="2">
    <location>
        <position position="1"/>
    </location>
</feature>
<proteinExistence type="predicted"/>
<evidence type="ECO:0000259" key="1">
    <source>
        <dbReference type="Pfam" id="PF14214"/>
    </source>
</evidence>
<dbReference type="InterPro" id="IPR025476">
    <property type="entry name" value="Helitron_helicase-like"/>
</dbReference>
<dbReference type="Proteomes" id="UP001341281">
    <property type="component" value="Chromosome 05"/>
</dbReference>
<dbReference type="Pfam" id="PF14214">
    <property type="entry name" value="Helitron_like_N"/>
    <property type="match status" value="1"/>
</dbReference>
<organism evidence="2 3">
    <name type="scientific">Paspalum notatum var. saurae</name>
    <dbReference type="NCBI Taxonomy" id="547442"/>
    <lineage>
        <taxon>Eukaryota</taxon>
        <taxon>Viridiplantae</taxon>
        <taxon>Streptophyta</taxon>
        <taxon>Embryophyta</taxon>
        <taxon>Tracheophyta</taxon>
        <taxon>Spermatophyta</taxon>
        <taxon>Magnoliopsida</taxon>
        <taxon>Liliopsida</taxon>
        <taxon>Poales</taxon>
        <taxon>Poaceae</taxon>
        <taxon>PACMAD clade</taxon>
        <taxon>Panicoideae</taxon>
        <taxon>Andropogonodae</taxon>
        <taxon>Paspaleae</taxon>
        <taxon>Paspalinae</taxon>
        <taxon>Paspalum</taxon>
    </lineage>
</organism>
<dbReference type="EMBL" id="CP144749">
    <property type="protein sequence ID" value="WVZ75453.1"/>
    <property type="molecule type" value="Genomic_DNA"/>
</dbReference>
<dbReference type="PANTHER" id="PTHR45786:SF74">
    <property type="entry name" value="ATP-DEPENDENT DNA HELICASE"/>
    <property type="match status" value="1"/>
</dbReference>
<evidence type="ECO:0000313" key="3">
    <source>
        <dbReference type="Proteomes" id="UP001341281"/>
    </source>
</evidence>
<protein>
    <recommendedName>
        <fullName evidence="1">Helitron helicase-like domain-containing protein</fullName>
    </recommendedName>
</protein>
<gene>
    <name evidence="2" type="ORF">U9M48_023503</name>
</gene>
<accession>A0AAQ3TLQ3</accession>
<sequence length="287" mass="33167">MFAFTSFGAKIDKSINKGPGPYIFKINGQVHHRIGSLLPDEDKSPVYAQLYIYDTENEVENGISIFDRDRDCGKNKQLDIRIFEGLMKMFDETNELVKSFRAARGLLVQSSFQPLRLRLLRDRSRAASQYGAPTGSEIAALIVGDFTEEKRTPDIIVQDRGGGLRRISNLHSNYMALQYPVHFPYGEEGFKLKIKYNRSGVLRVRTRDEVTMLEYYTFRLQQRRFYGPPDLTFTCNTKWQEIVDALAVIPRQKPSARPDIVSRVFKLKFEEFISVLKKGVYFGRRLQ</sequence>
<name>A0AAQ3TLQ3_PASNO</name>
<keyword evidence="3" id="KW-1185">Reference proteome</keyword>